<evidence type="ECO:0000256" key="1">
    <source>
        <dbReference type="SAM" id="MobiDB-lite"/>
    </source>
</evidence>
<sequence length="227" mass="25254">MCFQEIEIYTCTHEIPPVDSKDFDTVFCTNPISERGEEGRFKAMRGAPHKLTEFPVYCEEGRKSGRAGAHCPEFDYERTYKTDPHGRTCLEHARGPTEEESAIVDEERQKANAQWKRNSDRSRAEYTRRLSMTEQVNHISPPASSAAPLLTTLICESSIAAWCEGTARATAPSDAAEQGGYDGDNEGQPARASYSSRRAARCPGLCGEHDEAEHDESRPHQSIFGPL</sequence>
<dbReference type="GeneID" id="54471133"/>
<name>A0A6A6Q7I0_9PEZI</name>
<dbReference type="EMBL" id="MU001631">
    <property type="protein sequence ID" value="KAF2487906.1"/>
    <property type="molecule type" value="Genomic_DNA"/>
</dbReference>
<reference evidence="2" key="1">
    <citation type="journal article" date="2020" name="Stud. Mycol.">
        <title>101 Dothideomycetes genomes: a test case for predicting lifestyles and emergence of pathogens.</title>
        <authorList>
            <person name="Haridas S."/>
            <person name="Albert R."/>
            <person name="Binder M."/>
            <person name="Bloem J."/>
            <person name="Labutti K."/>
            <person name="Salamov A."/>
            <person name="Andreopoulos B."/>
            <person name="Baker S."/>
            <person name="Barry K."/>
            <person name="Bills G."/>
            <person name="Bluhm B."/>
            <person name="Cannon C."/>
            <person name="Castanera R."/>
            <person name="Culley D."/>
            <person name="Daum C."/>
            <person name="Ezra D."/>
            <person name="Gonzalez J."/>
            <person name="Henrissat B."/>
            <person name="Kuo A."/>
            <person name="Liang C."/>
            <person name="Lipzen A."/>
            <person name="Lutzoni F."/>
            <person name="Magnuson J."/>
            <person name="Mondo S."/>
            <person name="Nolan M."/>
            <person name="Ohm R."/>
            <person name="Pangilinan J."/>
            <person name="Park H.-J."/>
            <person name="Ramirez L."/>
            <person name="Alfaro M."/>
            <person name="Sun H."/>
            <person name="Tritt A."/>
            <person name="Yoshinaga Y."/>
            <person name="Zwiers L.-H."/>
            <person name="Turgeon B."/>
            <person name="Goodwin S."/>
            <person name="Spatafora J."/>
            <person name="Crous P."/>
            <person name="Grigoriev I."/>
        </authorList>
    </citation>
    <scope>NUCLEOTIDE SEQUENCE</scope>
    <source>
        <strain evidence="2">CBS 113389</strain>
    </source>
</reference>
<feature type="compositionally biased region" description="Basic and acidic residues" evidence="1">
    <location>
        <begin position="207"/>
        <end position="219"/>
    </location>
</feature>
<dbReference type="Proteomes" id="UP000799767">
    <property type="component" value="Unassembled WGS sequence"/>
</dbReference>
<dbReference type="AlphaFoldDB" id="A0A6A6Q7I0"/>
<evidence type="ECO:0000313" key="2">
    <source>
        <dbReference type="EMBL" id="KAF2487906.1"/>
    </source>
</evidence>
<keyword evidence="3" id="KW-1185">Reference proteome</keyword>
<feature type="region of interest" description="Disordered" evidence="1">
    <location>
        <begin position="173"/>
        <end position="227"/>
    </location>
</feature>
<accession>A0A6A6Q7I0</accession>
<proteinExistence type="predicted"/>
<organism evidence="2 3">
    <name type="scientific">Neohortaea acidophila</name>
    <dbReference type="NCBI Taxonomy" id="245834"/>
    <lineage>
        <taxon>Eukaryota</taxon>
        <taxon>Fungi</taxon>
        <taxon>Dikarya</taxon>
        <taxon>Ascomycota</taxon>
        <taxon>Pezizomycotina</taxon>
        <taxon>Dothideomycetes</taxon>
        <taxon>Dothideomycetidae</taxon>
        <taxon>Mycosphaerellales</taxon>
        <taxon>Teratosphaeriaceae</taxon>
        <taxon>Neohortaea</taxon>
    </lineage>
</organism>
<protein>
    <submittedName>
        <fullName evidence="2">Uncharacterized protein</fullName>
    </submittedName>
</protein>
<evidence type="ECO:0000313" key="3">
    <source>
        <dbReference type="Proteomes" id="UP000799767"/>
    </source>
</evidence>
<dbReference type="RefSeq" id="XP_033594475.1">
    <property type="nucleotide sequence ID" value="XM_033730131.1"/>
</dbReference>
<gene>
    <name evidence="2" type="ORF">BDY17DRAFT_20753</name>
</gene>